<dbReference type="VEuPathDB" id="AmoebaDB:NAEGRDRAFT_48218"/>
<dbReference type="EMBL" id="GG738861">
    <property type="protein sequence ID" value="EFC45810.1"/>
    <property type="molecule type" value="Genomic_DNA"/>
</dbReference>
<dbReference type="KEGG" id="ngr:NAEGRDRAFT_48218"/>
<keyword evidence="2" id="KW-0472">Membrane</keyword>
<dbReference type="STRING" id="5762.D2VBJ7"/>
<dbReference type="Proteomes" id="UP000006671">
    <property type="component" value="Unassembled WGS sequence"/>
</dbReference>
<dbReference type="SUPFAM" id="SSF48452">
    <property type="entry name" value="TPR-like"/>
    <property type="match status" value="1"/>
</dbReference>
<sequence>MIASQPPSGEHKKECVCDTCKEMDEKEGVVEEAIVEENNENTTANTTSSDPSKESTLTEKDISLEEFDHLPKSLQNRLGALKLLKEKGNDLYRRNLFEEAVEEYAKVDRFMGVLFKKTETSPEEMTYVIPFQTACQLNIAQCLMKVGKYSKALDHLDTAEEYNKEYKDKPSEKKILFRRAKCYLDGIEVEKGKDLMKQVKEKYPEDPALIKLVDAELKKYKEQFKSDLQNSSFKGMFNKKELYDDMPEPVISVTPSPETNSETINAENDQTDTNEPLTEPTNNRLSTNEVSNETYAALAQLIGNNSTSYNFQLIVIFLFLAIVVATILTYILN</sequence>
<feature type="region of interest" description="Disordered" evidence="1">
    <location>
        <begin position="34"/>
        <end position="58"/>
    </location>
</feature>
<dbReference type="OMA" id="AKCYLDG"/>
<keyword evidence="4" id="KW-1185">Reference proteome</keyword>
<dbReference type="RefSeq" id="XP_002678554.1">
    <property type="nucleotide sequence ID" value="XM_002678508.1"/>
</dbReference>
<accession>D2VBJ7</accession>
<feature type="transmembrane region" description="Helical" evidence="2">
    <location>
        <begin position="311"/>
        <end position="332"/>
    </location>
</feature>
<feature type="region of interest" description="Disordered" evidence="1">
    <location>
        <begin position="253"/>
        <end position="288"/>
    </location>
</feature>
<dbReference type="OrthoDB" id="433738at2759"/>
<evidence type="ECO:0000256" key="2">
    <source>
        <dbReference type="SAM" id="Phobius"/>
    </source>
</evidence>
<name>D2VBJ7_NAEGR</name>
<dbReference type="PANTHER" id="PTHR46512:SF9">
    <property type="entry name" value="PEPTIDYLPROLYL ISOMERASE"/>
    <property type="match status" value="1"/>
</dbReference>
<dbReference type="InterPro" id="IPR050754">
    <property type="entry name" value="FKBP4/5/8-like"/>
</dbReference>
<dbReference type="GeneID" id="8859105"/>
<organism evidence="4">
    <name type="scientific">Naegleria gruberi</name>
    <name type="common">Amoeba</name>
    <dbReference type="NCBI Taxonomy" id="5762"/>
    <lineage>
        <taxon>Eukaryota</taxon>
        <taxon>Discoba</taxon>
        <taxon>Heterolobosea</taxon>
        <taxon>Tetramitia</taxon>
        <taxon>Eutetramitia</taxon>
        <taxon>Vahlkampfiidae</taxon>
        <taxon>Naegleria</taxon>
    </lineage>
</organism>
<evidence type="ECO:0000313" key="4">
    <source>
        <dbReference type="Proteomes" id="UP000006671"/>
    </source>
</evidence>
<gene>
    <name evidence="3" type="ORF">NAEGRDRAFT_48218</name>
</gene>
<dbReference type="AlphaFoldDB" id="D2VBJ7"/>
<dbReference type="Gene3D" id="1.25.40.10">
    <property type="entry name" value="Tetratricopeptide repeat domain"/>
    <property type="match status" value="1"/>
</dbReference>
<keyword evidence="2" id="KW-1133">Transmembrane helix</keyword>
<evidence type="ECO:0000313" key="3">
    <source>
        <dbReference type="EMBL" id="EFC45810.1"/>
    </source>
</evidence>
<evidence type="ECO:0000256" key="1">
    <source>
        <dbReference type="SAM" id="MobiDB-lite"/>
    </source>
</evidence>
<dbReference type="InterPro" id="IPR011990">
    <property type="entry name" value="TPR-like_helical_dom_sf"/>
</dbReference>
<proteinExistence type="predicted"/>
<dbReference type="PANTHER" id="PTHR46512">
    <property type="entry name" value="PEPTIDYLPROLYL ISOMERASE"/>
    <property type="match status" value="1"/>
</dbReference>
<protein>
    <submittedName>
        <fullName evidence="3">Predicted protein</fullName>
    </submittedName>
</protein>
<dbReference type="InParanoid" id="D2VBJ7"/>
<reference evidence="3 4" key="1">
    <citation type="journal article" date="2010" name="Cell">
        <title>The genome of Naegleria gruberi illuminates early eukaryotic versatility.</title>
        <authorList>
            <person name="Fritz-Laylin L.K."/>
            <person name="Prochnik S.E."/>
            <person name="Ginger M.L."/>
            <person name="Dacks J.B."/>
            <person name="Carpenter M.L."/>
            <person name="Field M.C."/>
            <person name="Kuo A."/>
            <person name="Paredez A."/>
            <person name="Chapman J."/>
            <person name="Pham J."/>
            <person name="Shu S."/>
            <person name="Neupane R."/>
            <person name="Cipriano M."/>
            <person name="Mancuso J."/>
            <person name="Tu H."/>
            <person name="Salamov A."/>
            <person name="Lindquist E."/>
            <person name="Shapiro H."/>
            <person name="Lucas S."/>
            <person name="Grigoriev I.V."/>
            <person name="Cande W.Z."/>
            <person name="Fulton C."/>
            <person name="Rokhsar D.S."/>
            <person name="Dawson S.C."/>
        </authorList>
    </citation>
    <scope>NUCLEOTIDE SEQUENCE [LARGE SCALE GENOMIC DNA]</scope>
    <source>
        <strain evidence="3 4">NEG-M</strain>
    </source>
</reference>
<keyword evidence="2" id="KW-0812">Transmembrane</keyword>
<dbReference type="eggNOG" id="KOG0543">
    <property type="taxonomic scope" value="Eukaryota"/>
</dbReference>